<name>A0A7C8MTK0_9PEZI</name>
<dbReference type="GO" id="GO:0070860">
    <property type="term" value="C:RNA polymerase I core factor complex"/>
    <property type="evidence" value="ECO:0007669"/>
    <property type="project" value="TreeGrafter"/>
</dbReference>
<proteinExistence type="predicted"/>
<gene>
    <name evidence="2" type="ORF">GQX73_g3342</name>
</gene>
<dbReference type="PANTHER" id="PTHR28244">
    <property type="entry name" value="RNA POLYMERASE I-SPECIFIC TRANSCRIPTION INITIATION FACTOR RRN11"/>
    <property type="match status" value="1"/>
</dbReference>
<organism evidence="2 3">
    <name type="scientific">Xylaria multiplex</name>
    <dbReference type="NCBI Taxonomy" id="323545"/>
    <lineage>
        <taxon>Eukaryota</taxon>
        <taxon>Fungi</taxon>
        <taxon>Dikarya</taxon>
        <taxon>Ascomycota</taxon>
        <taxon>Pezizomycotina</taxon>
        <taxon>Sordariomycetes</taxon>
        <taxon>Xylariomycetidae</taxon>
        <taxon>Xylariales</taxon>
        <taxon>Xylariaceae</taxon>
        <taxon>Xylaria</taxon>
    </lineage>
</organism>
<dbReference type="GO" id="GO:0017025">
    <property type="term" value="F:TBP-class protein binding"/>
    <property type="evidence" value="ECO:0007669"/>
    <property type="project" value="TreeGrafter"/>
</dbReference>
<dbReference type="EMBL" id="WUBL01000026">
    <property type="protein sequence ID" value="KAF2970208.1"/>
    <property type="molecule type" value="Genomic_DNA"/>
</dbReference>
<evidence type="ECO:0000313" key="3">
    <source>
        <dbReference type="Proteomes" id="UP000481858"/>
    </source>
</evidence>
<dbReference type="GO" id="GO:0042790">
    <property type="term" value="P:nucleolar large rRNA transcription by RNA polymerase I"/>
    <property type="evidence" value="ECO:0007669"/>
    <property type="project" value="TreeGrafter"/>
</dbReference>
<evidence type="ECO:0000256" key="1">
    <source>
        <dbReference type="SAM" id="MobiDB-lite"/>
    </source>
</evidence>
<dbReference type="InParanoid" id="A0A7C8MTK0"/>
<keyword evidence="3" id="KW-1185">Reference proteome</keyword>
<evidence type="ECO:0000313" key="2">
    <source>
        <dbReference type="EMBL" id="KAF2970208.1"/>
    </source>
</evidence>
<dbReference type="AlphaFoldDB" id="A0A7C8MTK0"/>
<feature type="compositionally biased region" description="Polar residues" evidence="1">
    <location>
        <begin position="80"/>
        <end position="90"/>
    </location>
</feature>
<dbReference type="GO" id="GO:0001164">
    <property type="term" value="F:RNA polymerase I core promoter sequence-specific DNA binding"/>
    <property type="evidence" value="ECO:0007669"/>
    <property type="project" value="TreeGrafter"/>
</dbReference>
<dbReference type="InterPro" id="IPR053029">
    <property type="entry name" value="RNA_pol_I-specific_init_factor"/>
</dbReference>
<feature type="region of interest" description="Disordered" evidence="1">
    <location>
        <begin position="77"/>
        <end position="130"/>
    </location>
</feature>
<protein>
    <submittedName>
        <fullName evidence="2">Uncharacterized protein</fullName>
    </submittedName>
</protein>
<sequence>MKENPQPPPRWGSAANIAQVKVYLETLVQHHPYDPKRPHLTSAMDFWLALFGIELYSLDAELQSALHHIYTEYGFPPSLSAKSRSPSPDQDYNDYKPDRMDPDDDYDMETGGKRRGSNWEEEEEEEDDRHRHDAIDALLAETQRGALEIAARIDGVLENAPYTTDPELLRLRGHVSLCVADLYLPSRLASQYTKQAAMAQGASTISESPDRQLRTHVKTPEEHVALSRRREEQERARAFFERVLAAKGKLEDWILRFLDADEGEET</sequence>
<reference evidence="2 3" key="1">
    <citation type="submission" date="2019-12" db="EMBL/GenBank/DDBJ databases">
        <title>Draft genome sequence of the ascomycete Xylaria multiplex DSM 110363.</title>
        <authorList>
            <person name="Buettner E."/>
            <person name="Kellner H."/>
        </authorList>
    </citation>
    <scope>NUCLEOTIDE SEQUENCE [LARGE SCALE GENOMIC DNA]</scope>
    <source>
        <strain evidence="2 3">DSM 110363</strain>
    </source>
</reference>
<dbReference type="OrthoDB" id="2159786at2759"/>
<dbReference type="Proteomes" id="UP000481858">
    <property type="component" value="Unassembled WGS sequence"/>
</dbReference>
<comment type="caution">
    <text evidence="2">The sequence shown here is derived from an EMBL/GenBank/DDBJ whole genome shotgun (WGS) entry which is preliminary data.</text>
</comment>
<accession>A0A7C8MTK0</accession>
<dbReference type="PANTHER" id="PTHR28244:SF1">
    <property type="entry name" value="RNA POLYMERASE I-SPECIFIC TRANSCRIPTION INITIATION FACTOR RRN11"/>
    <property type="match status" value="1"/>
</dbReference>